<accession>A0AC59ZHI9</accession>
<proteinExistence type="predicted"/>
<evidence type="ECO:0000313" key="2">
    <source>
        <dbReference type="Proteomes" id="UP001162501"/>
    </source>
</evidence>
<gene>
    <name evidence="1" type="ORF">MRATA1EN22A_LOCUS18635</name>
</gene>
<evidence type="ECO:0000313" key="1">
    <source>
        <dbReference type="EMBL" id="CAN0429878.1"/>
    </source>
</evidence>
<reference evidence="1" key="1">
    <citation type="submission" date="2023-05" db="EMBL/GenBank/DDBJ databases">
        <authorList>
            <consortium name="ELIXIR-Norway"/>
        </authorList>
    </citation>
    <scope>NUCLEOTIDE SEQUENCE</scope>
</reference>
<organism evidence="1 2">
    <name type="scientific">Rangifer tarandus platyrhynchus</name>
    <name type="common">Svalbard reindeer</name>
    <dbReference type="NCBI Taxonomy" id="3082113"/>
    <lineage>
        <taxon>Eukaryota</taxon>
        <taxon>Metazoa</taxon>
        <taxon>Chordata</taxon>
        <taxon>Craniata</taxon>
        <taxon>Vertebrata</taxon>
        <taxon>Euteleostomi</taxon>
        <taxon>Mammalia</taxon>
        <taxon>Eutheria</taxon>
        <taxon>Laurasiatheria</taxon>
        <taxon>Artiodactyla</taxon>
        <taxon>Ruminantia</taxon>
        <taxon>Pecora</taxon>
        <taxon>Cervidae</taxon>
        <taxon>Odocoileinae</taxon>
        <taxon>Rangifer</taxon>
    </lineage>
</organism>
<sequence>MDCSLPGSSVHGILTLGGRPTCQCSLVDSNTPGSHETLPNSCVPLPCPSCFHLSGTTQLQIPAAMRVLQAVGRRGLGVAPPSVGSLSLVLIKLFHPPSLV</sequence>
<dbReference type="EMBL" id="OX596087">
    <property type="protein sequence ID" value="CAN0429878.1"/>
    <property type="molecule type" value="Genomic_DNA"/>
</dbReference>
<name>A0AC59ZHI9_RANTA</name>
<reference evidence="1" key="2">
    <citation type="submission" date="2025-03" db="EMBL/GenBank/DDBJ databases">
        <authorList>
            <consortium name="ELIXIR-Norway"/>
            <consortium name="Elixir Norway"/>
        </authorList>
    </citation>
    <scope>NUCLEOTIDE SEQUENCE</scope>
</reference>
<protein>
    <submittedName>
        <fullName evidence="1">Uncharacterized protein</fullName>
    </submittedName>
</protein>
<dbReference type="Proteomes" id="UP001162501">
    <property type="component" value="Chromosome 3"/>
</dbReference>